<keyword evidence="3" id="KW-0808">Transferase</keyword>
<dbReference type="PROSITE" id="PS51318">
    <property type="entry name" value="TAT"/>
    <property type="match status" value="1"/>
</dbReference>
<organism evidence="3 4">
    <name type="scientific">Arundinibacter roseus</name>
    <dbReference type="NCBI Taxonomy" id="2070510"/>
    <lineage>
        <taxon>Bacteria</taxon>
        <taxon>Pseudomonadati</taxon>
        <taxon>Bacteroidota</taxon>
        <taxon>Cytophagia</taxon>
        <taxon>Cytophagales</taxon>
        <taxon>Spirosomataceae</taxon>
        <taxon>Arundinibacter</taxon>
    </lineage>
</organism>
<dbReference type="Proteomes" id="UP000295706">
    <property type="component" value="Unassembled WGS sequence"/>
</dbReference>
<evidence type="ECO:0000313" key="3">
    <source>
        <dbReference type="EMBL" id="TDB67949.1"/>
    </source>
</evidence>
<dbReference type="InterPro" id="IPR019546">
    <property type="entry name" value="TAT_signal_bac_arc"/>
</dbReference>
<accession>A0A4R4KMP6</accession>
<proteinExistence type="predicted"/>
<gene>
    <name evidence="3" type="ORF">EZE20_03200</name>
</gene>
<keyword evidence="4" id="KW-1185">Reference proteome</keyword>
<reference evidence="3 4" key="1">
    <citation type="submission" date="2019-02" db="EMBL/GenBank/DDBJ databases">
        <title>Arundinibacter roseus gen. nov., sp. nov., a new member of the family Cytophagaceae.</title>
        <authorList>
            <person name="Szuroczki S."/>
            <person name="Khayer B."/>
            <person name="Sproer C."/>
            <person name="Toumi M."/>
            <person name="Szabo A."/>
            <person name="Felfoldi T."/>
            <person name="Schumann P."/>
            <person name="Toth E."/>
        </authorList>
    </citation>
    <scope>NUCLEOTIDE SEQUENCE [LARGE SCALE GENOMIC DNA]</scope>
    <source>
        <strain evidence="3 4">DMA-k-7a</strain>
    </source>
</reference>
<dbReference type="OrthoDB" id="1437686at2"/>
<name>A0A4R4KMP6_9BACT</name>
<dbReference type="PANTHER" id="PTHR36836:SF1">
    <property type="entry name" value="COLANIC ACID BIOSYNTHESIS PROTEIN WCAK"/>
    <property type="match status" value="1"/>
</dbReference>
<dbReference type="RefSeq" id="WP_132114440.1">
    <property type="nucleotide sequence ID" value="NZ_SMJU01000002.1"/>
</dbReference>
<dbReference type="InterPro" id="IPR006311">
    <property type="entry name" value="TAT_signal"/>
</dbReference>
<evidence type="ECO:0000259" key="2">
    <source>
        <dbReference type="Pfam" id="PF04230"/>
    </source>
</evidence>
<feature type="compositionally biased region" description="Polar residues" evidence="1">
    <location>
        <begin position="253"/>
        <end position="264"/>
    </location>
</feature>
<dbReference type="EMBL" id="SMJU01000002">
    <property type="protein sequence ID" value="TDB67949.1"/>
    <property type="molecule type" value="Genomic_DNA"/>
</dbReference>
<dbReference type="Pfam" id="PF04230">
    <property type="entry name" value="PS_pyruv_trans"/>
    <property type="match status" value="1"/>
</dbReference>
<dbReference type="InterPro" id="IPR007345">
    <property type="entry name" value="Polysacch_pyruvyl_Trfase"/>
</dbReference>
<evidence type="ECO:0000313" key="4">
    <source>
        <dbReference type="Proteomes" id="UP000295706"/>
    </source>
</evidence>
<dbReference type="PANTHER" id="PTHR36836">
    <property type="entry name" value="COLANIC ACID BIOSYNTHESIS PROTEIN WCAK"/>
    <property type="match status" value="1"/>
</dbReference>
<comment type="caution">
    <text evidence="3">The sequence shown here is derived from an EMBL/GenBank/DDBJ whole genome shotgun (WGS) entry which is preliminary data.</text>
</comment>
<feature type="domain" description="Polysaccharide pyruvyl transferase" evidence="2">
    <location>
        <begin position="50"/>
        <end position="362"/>
    </location>
</feature>
<evidence type="ECO:0000256" key="1">
    <source>
        <dbReference type="SAM" id="MobiDB-lite"/>
    </source>
</evidence>
<protein>
    <submittedName>
        <fullName evidence="3">Polysaccharide pyruvyl transferase family protein</fullName>
    </submittedName>
</protein>
<sequence length="442" mass="49317">MQSRRSFIKASAVTAASLSINSPLPPTLSSAVAEKPNPTILLRSSWNDKNIGDIGHTPGTLRILERHLPQAKIILWHASPRPVTEELIRRNFPKVTIVQGEFAGQNTSAEVMKAFESADFYIHNSGMSMNYGLFNYDWGSVMSSLTPFLYCHEKGIPFGLYGHSFDKFAPPSDLLFRDVLSRAAFIYCRDSESVKHIKELGFKAPVMEFAPDGCFGIDVRDEEKGLAYLKANALEEQKFLVVVLRTNTPHLGSTGQGNLMNPAQTPEKKAEDQKRLDKVKALITHWVRTTGHKVLIAPEALKETVYGKTMLYDTLEDDIKSKTVFRETFWNADEAMSVYARAHTIFGMEPHSLIMGLATGVPIMHARPVAHGRKGWMFQDIGLPEWLFDIDEAPASALQSTLTTIVKEYPAAKQKVQKAMTFVAQRQKATMDQLGKILSKSS</sequence>
<dbReference type="AlphaFoldDB" id="A0A4R4KMP6"/>
<dbReference type="NCBIfam" id="TIGR01409">
    <property type="entry name" value="TAT_signal_seq"/>
    <property type="match status" value="1"/>
</dbReference>
<dbReference type="GO" id="GO:0016740">
    <property type="term" value="F:transferase activity"/>
    <property type="evidence" value="ECO:0007669"/>
    <property type="project" value="UniProtKB-KW"/>
</dbReference>
<feature type="region of interest" description="Disordered" evidence="1">
    <location>
        <begin position="253"/>
        <end position="272"/>
    </location>
</feature>